<dbReference type="Pfam" id="PF02634">
    <property type="entry name" value="FdhD-NarQ"/>
    <property type="match status" value="1"/>
</dbReference>
<dbReference type="HAMAP" id="MF_00187">
    <property type="entry name" value="FdhD"/>
    <property type="match status" value="1"/>
</dbReference>
<dbReference type="InterPro" id="IPR016193">
    <property type="entry name" value="Cytidine_deaminase-like"/>
</dbReference>
<evidence type="ECO:0000313" key="3">
    <source>
        <dbReference type="Proteomes" id="UP000539642"/>
    </source>
</evidence>
<dbReference type="SUPFAM" id="SSF53927">
    <property type="entry name" value="Cytidine deaminase-like"/>
    <property type="match status" value="1"/>
</dbReference>
<dbReference type="GO" id="GO:0097163">
    <property type="term" value="F:sulfur carrier activity"/>
    <property type="evidence" value="ECO:0007669"/>
    <property type="project" value="UniProtKB-UniRule"/>
</dbReference>
<comment type="subcellular location">
    <subcellularLocation>
        <location evidence="1">Cytoplasm</location>
    </subcellularLocation>
</comment>
<dbReference type="Gene3D" id="3.10.20.10">
    <property type="match status" value="1"/>
</dbReference>
<proteinExistence type="inferred from homology"/>
<dbReference type="Proteomes" id="UP000539642">
    <property type="component" value="Unassembled WGS sequence"/>
</dbReference>
<comment type="similarity">
    <text evidence="1">Belongs to the FdhD family.</text>
</comment>
<keyword evidence="3" id="KW-1185">Reference proteome</keyword>
<dbReference type="GO" id="GO:0016783">
    <property type="term" value="F:sulfurtransferase activity"/>
    <property type="evidence" value="ECO:0007669"/>
    <property type="project" value="InterPro"/>
</dbReference>
<sequence length="275" mass="30303">MEEQVIGYRPRMTDAGVRPTHTVSVINEKGETKQVEIAGELPLTIQVDGHEIVTLMTLGTQPELLALGYLRNQRLITEIENIESVRVDWSTESVSIQTKDGTGGQLQEKLTGRTVTTGCGQGTVFSCMIDGLYAVKLQPIALRQSQLSRLMKSLAPYNEIYRSAGAVHGCALCSDGNVEIFVEDVGRHNAADTIAGKMWLERISGRNKVFYSTGRLTSEIVMKAALMEIPAIISRSGITHMGLHLAQDLGMLMIARMKGDKFLIYNGQEHFIHDL</sequence>
<dbReference type="Gene3D" id="3.40.140.10">
    <property type="entry name" value="Cytidine Deaminase, domain 2"/>
    <property type="match status" value="1"/>
</dbReference>
<organism evidence="2 3">
    <name type="scientific">Desulfoprunum benzoelyticum</name>
    <dbReference type="NCBI Taxonomy" id="1506996"/>
    <lineage>
        <taxon>Bacteria</taxon>
        <taxon>Pseudomonadati</taxon>
        <taxon>Thermodesulfobacteriota</taxon>
        <taxon>Desulfobulbia</taxon>
        <taxon>Desulfobulbales</taxon>
        <taxon>Desulfobulbaceae</taxon>
        <taxon>Desulfoprunum</taxon>
    </lineage>
</organism>
<evidence type="ECO:0000256" key="1">
    <source>
        <dbReference type="HAMAP-Rule" id="MF_00187"/>
    </source>
</evidence>
<dbReference type="EMBL" id="JACHEO010000014">
    <property type="protein sequence ID" value="MBB5348722.1"/>
    <property type="molecule type" value="Genomic_DNA"/>
</dbReference>
<gene>
    <name evidence="1" type="primary">fdhD</name>
    <name evidence="2" type="ORF">HNQ81_002462</name>
</gene>
<accession>A0A840USF1</accession>
<keyword evidence="1" id="KW-0501">Molybdenum cofactor biosynthesis</keyword>
<reference evidence="2 3" key="1">
    <citation type="submission" date="2020-08" db="EMBL/GenBank/DDBJ databases">
        <title>Genomic Encyclopedia of Type Strains, Phase IV (KMG-IV): sequencing the most valuable type-strain genomes for metagenomic binning, comparative biology and taxonomic classification.</title>
        <authorList>
            <person name="Goeker M."/>
        </authorList>
    </citation>
    <scope>NUCLEOTIDE SEQUENCE [LARGE SCALE GENOMIC DNA]</scope>
    <source>
        <strain evidence="2 3">DSM 28570</strain>
    </source>
</reference>
<dbReference type="InterPro" id="IPR003786">
    <property type="entry name" value="FdhD"/>
</dbReference>
<dbReference type="PANTHER" id="PTHR30592:SF4">
    <property type="entry name" value="SULFUR CARRIER PROTEIN FDHD"/>
    <property type="match status" value="1"/>
</dbReference>
<comment type="caution">
    <text evidence="2">The sequence shown here is derived from an EMBL/GenBank/DDBJ whole genome shotgun (WGS) entry which is preliminary data.</text>
</comment>
<dbReference type="PANTHER" id="PTHR30592">
    <property type="entry name" value="FORMATE DEHYDROGENASE"/>
    <property type="match status" value="1"/>
</dbReference>
<comment type="function">
    <text evidence="1">Required for formate dehydrogenase (FDH) activity. Acts as a sulfur carrier protein that transfers sulfur from IscS to the molybdenum cofactor prior to its insertion into FDH.</text>
</comment>
<dbReference type="PIRSF" id="PIRSF015626">
    <property type="entry name" value="FdhD"/>
    <property type="match status" value="1"/>
</dbReference>
<dbReference type="GO" id="GO:0006777">
    <property type="term" value="P:Mo-molybdopterin cofactor biosynthetic process"/>
    <property type="evidence" value="ECO:0007669"/>
    <property type="project" value="UniProtKB-UniRule"/>
</dbReference>
<keyword evidence="1" id="KW-0963">Cytoplasm</keyword>
<comment type="caution">
    <text evidence="1">Lacks conserved residue(s) required for the propagation of feature annotation.</text>
</comment>
<evidence type="ECO:0000313" key="2">
    <source>
        <dbReference type="EMBL" id="MBB5348722.1"/>
    </source>
</evidence>
<protein>
    <recommendedName>
        <fullName evidence="1">Sulfur carrier protein FdhD</fullName>
    </recommendedName>
</protein>
<name>A0A840USF1_9BACT</name>
<dbReference type="AlphaFoldDB" id="A0A840USF1"/>
<dbReference type="GO" id="GO:0005737">
    <property type="term" value="C:cytoplasm"/>
    <property type="evidence" value="ECO:0007669"/>
    <property type="project" value="UniProtKB-SubCell"/>
</dbReference>
<dbReference type="RefSeq" id="WP_205240203.1">
    <property type="nucleotide sequence ID" value="NZ_JACHEO010000014.1"/>
</dbReference>
<feature type="active site" description="Cysteine persulfide intermediate" evidence="1">
    <location>
        <position position="119"/>
    </location>
</feature>